<evidence type="ECO:0000256" key="1">
    <source>
        <dbReference type="ARBA" id="ARBA00010792"/>
    </source>
</evidence>
<dbReference type="PANTHER" id="PTHR42709:SF2">
    <property type="entry name" value="INNER MEMBRANE PROTEIN YOHD"/>
    <property type="match status" value="1"/>
</dbReference>
<dbReference type="Proteomes" id="UP000612585">
    <property type="component" value="Unassembled WGS sequence"/>
</dbReference>
<protein>
    <recommendedName>
        <fullName evidence="4">VTT domain-containing protein</fullName>
    </recommendedName>
</protein>
<dbReference type="InterPro" id="IPR032816">
    <property type="entry name" value="VTT_dom"/>
</dbReference>
<dbReference type="PANTHER" id="PTHR42709">
    <property type="entry name" value="ALKALINE PHOSPHATASE LIKE PROTEIN"/>
    <property type="match status" value="1"/>
</dbReference>
<evidence type="ECO:0000313" key="5">
    <source>
        <dbReference type="EMBL" id="GIJ53921.1"/>
    </source>
</evidence>
<sequence length="233" mass="24103">MVTCNASAGRRPDPNRTPTLRRMDIMTSPLLYPLLTGLTSLDGVLPMIPSEAVVLAAGVYAPSMLLVIVATALGVFIGDHLAYGLARSVFGPRLIGRSERISRAVAAAGRHLDRRAGLLIVTSRFLPGGRVTMNLACGSAGVPLSRFSPASAIAAVAWAAYTAGLGYLGGAAFAEHPLLGLAVGLGLSFVLGGVIELVRRNRAGAAARSRAATAVRPRRRRPVARLHAPVGGA</sequence>
<gene>
    <name evidence="5" type="ORF">Vau01_014370</name>
</gene>
<feature type="transmembrane region" description="Helical" evidence="3">
    <location>
        <begin position="30"/>
        <end position="48"/>
    </location>
</feature>
<keyword evidence="3" id="KW-1133">Transmembrane helix</keyword>
<feature type="transmembrane region" description="Helical" evidence="3">
    <location>
        <begin position="152"/>
        <end position="173"/>
    </location>
</feature>
<comment type="similarity">
    <text evidence="1">Belongs to the DedA family.</text>
</comment>
<feature type="transmembrane region" description="Helical" evidence="3">
    <location>
        <begin position="54"/>
        <end position="77"/>
    </location>
</feature>
<dbReference type="InterPro" id="IPR051311">
    <property type="entry name" value="DedA_domain"/>
</dbReference>
<organism evidence="5 6">
    <name type="scientific">Virgisporangium aurantiacum</name>
    <dbReference type="NCBI Taxonomy" id="175570"/>
    <lineage>
        <taxon>Bacteria</taxon>
        <taxon>Bacillati</taxon>
        <taxon>Actinomycetota</taxon>
        <taxon>Actinomycetes</taxon>
        <taxon>Micromonosporales</taxon>
        <taxon>Micromonosporaceae</taxon>
        <taxon>Virgisporangium</taxon>
    </lineage>
</organism>
<feature type="transmembrane region" description="Helical" evidence="3">
    <location>
        <begin position="179"/>
        <end position="198"/>
    </location>
</feature>
<feature type="domain" description="VTT" evidence="4">
    <location>
        <begin position="48"/>
        <end position="167"/>
    </location>
</feature>
<evidence type="ECO:0000256" key="2">
    <source>
        <dbReference type="SAM" id="MobiDB-lite"/>
    </source>
</evidence>
<feature type="region of interest" description="Disordered" evidence="2">
    <location>
        <begin position="209"/>
        <end position="233"/>
    </location>
</feature>
<evidence type="ECO:0000256" key="3">
    <source>
        <dbReference type="SAM" id="Phobius"/>
    </source>
</evidence>
<dbReference type="GO" id="GO:0005886">
    <property type="term" value="C:plasma membrane"/>
    <property type="evidence" value="ECO:0007669"/>
    <property type="project" value="TreeGrafter"/>
</dbReference>
<dbReference type="Pfam" id="PF09335">
    <property type="entry name" value="VTT_dom"/>
    <property type="match status" value="1"/>
</dbReference>
<dbReference type="EMBL" id="BOPG01000009">
    <property type="protein sequence ID" value="GIJ53921.1"/>
    <property type="molecule type" value="Genomic_DNA"/>
</dbReference>
<keyword evidence="3" id="KW-0472">Membrane</keyword>
<keyword evidence="3" id="KW-0812">Transmembrane</keyword>
<accession>A0A8J4DXT6</accession>
<evidence type="ECO:0000259" key="4">
    <source>
        <dbReference type="Pfam" id="PF09335"/>
    </source>
</evidence>
<proteinExistence type="inferred from homology"/>
<reference evidence="5" key="1">
    <citation type="submission" date="2021-01" db="EMBL/GenBank/DDBJ databases">
        <title>Whole genome shotgun sequence of Virgisporangium aurantiacum NBRC 16421.</title>
        <authorList>
            <person name="Komaki H."/>
            <person name="Tamura T."/>
        </authorList>
    </citation>
    <scope>NUCLEOTIDE SEQUENCE</scope>
    <source>
        <strain evidence="5">NBRC 16421</strain>
    </source>
</reference>
<keyword evidence="6" id="KW-1185">Reference proteome</keyword>
<dbReference type="AlphaFoldDB" id="A0A8J4DXT6"/>
<name>A0A8J4DXT6_9ACTN</name>
<comment type="caution">
    <text evidence="5">The sequence shown here is derived from an EMBL/GenBank/DDBJ whole genome shotgun (WGS) entry which is preliminary data.</text>
</comment>
<evidence type="ECO:0000313" key="6">
    <source>
        <dbReference type="Proteomes" id="UP000612585"/>
    </source>
</evidence>